<dbReference type="PRINTS" id="PR00344">
    <property type="entry name" value="BCTRLSENSOR"/>
</dbReference>
<dbReference type="SUPFAM" id="SSF55874">
    <property type="entry name" value="ATPase domain of HSP90 chaperone/DNA topoisomerase II/histidine kinase"/>
    <property type="match status" value="1"/>
</dbReference>
<dbReference type="Pfam" id="PF00072">
    <property type="entry name" value="Response_reg"/>
    <property type="match status" value="1"/>
</dbReference>
<dbReference type="Gene3D" id="3.40.50.2300">
    <property type="match status" value="1"/>
</dbReference>
<dbReference type="EC" id="2.7.13.3" evidence="2"/>
<dbReference type="STRING" id="92487.SAMN02745130_03776"/>
<dbReference type="Pfam" id="PF02518">
    <property type="entry name" value="HATPase_c"/>
    <property type="match status" value="1"/>
</dbReference>
<keyword evidence="9" id="KW-0808">Transferase</keyword>
<dbReference type="OrthoDB" id="9806130at2"/>
<dbReference type="EMBL" id="FUYB01000030">
    <property type="protein sequence ID" value="SKA95410.1"/>
    <property type="molecule type" value="Genomic_DNA"/>
</dbReference>
<evidence type="ECO:0000256" key="1">
    <source>
        <dbReference type="ARBA" id="ARBA00000085"/>
    </source>
</evidence>
<dbReference type="GO" id="GO:0000155">
    <property type="term" value="F:phosphorelay sensor kinase activity"/>
    <property type="evidence" value="ECO:0007669"/>
    <property type="project" value="InterPro"/>
</dbReference>
<dbReference type="SMART" id="SM00388">
    <property type="entry name" value="HisKA"/>
    <property type="match status" value="1"/>
</dbReference>
<feature type="transmembrane region" description="Helical" evidence="6">
    <location>
        <begin position="336"/>
        <end position="356"/>
    </location>
</feature>
<dbReference type="Pfam" id="PF07695">
    <property type="entry name" value="7TMR-DISM_7TM"/>
    <property type="match status" value="1"/>
</dbReference>
<feature type="transmembrane region" description="Helical" evidence="6">
    <location>
        <begin position="310"/>
        <end position="330"/>
    </location>
</feature>
<feature type="transmembrane region" description="Helical" evidence="6">
    <location>
        <begin position="164"/>
        <end position="185"/>
    </location>
</feature>
<dbReference type="InterPro" id="IPR036097">
    <property type="entry name" value="HisK_dim/P_sf"/>
</dbReference>
<dbReference type="InterPro" id="IPR003661">
    <property type="entry name" value="HisK_dim/P_dom"/>
</dbReference>
<dbReference type="Pfam" id="PF07696">
    <property type="entry name" value="7TMR-DISMED2"/>
    <property type="match status" value="1"/>
</dbReference>
<dbReference type="InterPro" id="IPR011622">
    <property type="entry name" value="7TMR_DISM_rcpt_extracell_dom2"/>
</dbReference>
<dbReference type="FunFam" id="3.30.565.10:FF:000010">
    <property type="entry name" value="Sensor histidine kinase RcsC"/>
    <property type="match status" value="1"/>
</dbReference>
<evidence type="ECO:0000256" key="4">
    <source>
        <dbReference type="ARBA" id="ARBA00023012"/>
    </source>
</evidence>
<keyword evidence="9" id="KW-0418">Kinase</keyword>
<dbReference type="InterPro" id="IPR036890">
    <property type="entry name" value="HATPase_C_sf"/>
</dbReference>
<proteinExistence type="predicted"/>
<gene>
    <name evidence="9" type="ORF">SAMN02745130_03776</name>
</gene>
<dbReference type="PROSITE" id="PS50110">
    <property type="entry name" value="RESPONSE_REGULATORY"/>
    <property type="match status" value="1"/>
</dbReference>
<dbReference type="Gene3D" id="3.30.565.10">
    <property type="entry name" value="Histidine kinase-like ATPase, C-terminal domain"/>
    <property type="match status" value="1"/>
</dbReference>
<dbReference type="CDD" id="cd17546">
    <property type="entry name" value="REC_hyHK_CKI1_RcsC-like"/>
    <property type="match status" value="1"/>
</dbReference>
<keyword evidence="6" id="KW-1133">Transmembrane helix</keyword>
<sequence length="749" mass="85298">MGNLKADLPLLVLDGNADIVATASSIEVLEDKTTDLNFQDLIKTDSKFVNSWHMPNNVGYTMSAWWVRFDVLNHDPNNRYWYLQLQNINAHFLQVYSFPKNFKAEARIIPSIHELRHASFRLDLPQDESYSIYLRIKNNNRPLIFNLRLLSADALVKATPKDHVFYAFALGGLLIMSIYNLLTFFSLNERSYLSLAIFIFSNCINLLSQSGMVGLLFPEVDVDKIHIVSAMLTIASANDFFYNLMLVAYRLPRYAILFRIHFWLAILTMLIVSFLPYQLFYISVFGGALLVLAIPVIWILHKAKVSEARIFVWAFLIMNVSCIPILLYGLDLFDDWAIAFNSLMLGFLLFIVLLSLNQSRHTRELRDQAQQIEASSKAKDAFLTTMSHELRTPMHAVVISGTLLQQTKLSPQQSDYVEKLQVSAQHMLDLINDILDVSRLNHTKADVKIQAFTLQAILENLEKLLSDQAREKHLDFILNSEYSITTPLLGDPTRLSQILLNLLDNAVKFTDDGLVSLTIKPMGQWLNRVELQFTVADTGIGLSFKEQERLFEPFFQVNSSTSRRYRGTGLGLTISYDLVKHLGGELQVRSKPSQGSSFFFKLMFALAEQQPINSFTQPFTVRNYQEKRVLLVDDDSLNQFFGKELLTVLGVKVDLAESGAVALIKLKETSYDLVFMDVSMPDLDGYQTTQLIRHELELTELPIVALTAHAISGEHERCLAAGMNDYLAKPFSIQELETMLTRWLIKNDN</sequence>
<reference evidence="9 10" key="1">
    <citation type="submission" date="2017-02" db="EMBL/GenBank/DDBJ databases">
        <authorList>
            <person name="Peterson S.W."/>
        </authorList>
    </citation>
    <scope>NUCLEOTIDE SEQUENCE [LARGE SCALE GENOMIC DNA]</scope>
    <source>
        <strain evidence="9 10">ATCC 49788</strain>
    </source>
</reference>
<dbReference type="RefSeq" id="WP_159448685.1">
    <property type="nucleotide sequence ID" value="NZ_FUYB01000030.1"/>
</dbReference>
<dbReference type="PANTHER" id="PTHR45339:SF1">
    <property type="entry name" value="HYBRID SIGNAL TRANSDUCTION HISTIDINE KINASE J"/>
    <property type="match status" value="1"/>
</dbReference>
<dbReference type="CDD" id="cd00082">
    <property type="entry name" value="HisKA"/>
    <property type="match status" value="1"/>
</dbReference>
<dbReference type="Gene3D" id="1.10.287.130">
    <property type="match status" value="1"/>
</dbReference>
<dbReference type="InterPro" id="IPR004358">
    <property type="entry name" value="Sig_transdc_His_kin-like_C"/>
</dbReference>
<evidence type="ECO:0000256" key="6">
    <source>
        <dbReference type="SAM" id="Phobius"/>
    </source>
</evidence>
<evidence type="ECO:0000256" key="3">
    <source>
        <dbReference type="ARBA" id="ARBA00022553"/>
    </source>
</evidence>
<evidence type="ECO:0000256" key="5">
    <source>
        <dbReference type="PROSITE-ProRule" id="PRU00169"/>
    </source>
</evidence>
<dbReference type="InterPro" id="IPR011006">
    <property type="entry name" value="CheY-like_superfamily"/>
</dbReference>
<dbReference type="Gene3D" id="2.60.40.2380">
    <property type="match status" value="1"/>
</dbReference>
<dbReference type="InterPro" id="IPR001789">
    <property type="entry name" value="Sig_transdc_resp-reg_receiver"/>
</dbReference>
<dbReference type="SUPFAM" id="SSF52172">
    <property type="entry name" value="CheY-like"/>
    <property type="match status" value="1"/>
</dbReference>
<keyword evidence="6" id="KW-0812">Transmembrane</keyword>
<keyword evidence="10" id="KW-1185">Reference proteome</keyword>
<feature type="domain" description="Histidine kinase" evidence="7">
    <location>
        <begin position="385"/>
        <end position="606"/>
    </location>
</feature>
<feature type="modified residue" description="4-aspartylphosphate" evidence="5">
    <location>
        <position position="677"/>
    </location>
</feature>
<dbReference type="AlphaFoldDB" id="A0A1T4Y0V9"/>
<evidence type="ECO:0000313" key="10">
    <source>
        <dbReference type="Proteomes" id="UP000190460"/>
    </source>
</evidence>
<comment type="catalytic activity">
    <reaction evidence="1">
        <text>ATP + protein L-histidine = ADP + protein N-phospho-L-histidine.</text>
        <dbReference type="EC" id="2.7.13.3"/>
    </reaction>
</comment>
<keyword evidence="3 5" id="KW-0597">Phosphoprotein</keyword>
<dbReference type="PANTHER" id="PTHR45339">
    <property type="entry name" value="HYBRID SIGNAL TRANSDUCTION HISTIDINE KINASE J"/>
    <property type="match status" value="1"/>
</dbReference>
<dbReference type="SUPFAM" id="SSF47384">
    <property type="entry name" value="Homodimeric domain of signal transducing histidine kinase"/>
    <property type="match status" value="1"/>
</dbReference>
<organism evidence="9 10">
    <name type="scientific">Thiothrix eikelboomii</name>
    <dbReference type="NCBI Taxonomy" id="92487"/>
    <lineage>
        <taxon>Bacteria</taxon>
        <taxon>Pseudomonadati</taxon>
        <taxon>Pseudomonadota</taxon>
        <taxon>Gammaproteobacteria</taxon>
        <taxon>Thiotrichales</taxon>
        <taxon>Thiotrichaceae</taxon>
        <taxon>Thiothrix</taxon>
    </lineage>
</organism>
<feature type="transmembrane region" description="Helical" evidence="6">
    <location>
        <begin position="280"/>
        <end position="298"/>
    </location>
</feature>
<evidence type="ECO:0000256" key="2">
    <source>
        <dbReference type="ARBA" id="ARBA00012438"/>
    </source>
</evidence>
<dbReference type="InterPro" id="IPR005467">
    <property type="entry name" value="His_kinase_dom"/>
</dbReference>
<feature type="transmembrane region" description="Helical" evidence="6">
    <location>
        <begin position="192"/>
        <end position="213"/>
    </location>
</feature>
<feature type="transmembrane region" description="Helical" evidence="6">
    <location>
        <begin position="225"/>
        <end position="244"/>
    </location>
</feature>
<dbReference type="Pfam" id="PF00512">
    <property type="entry name" value="HisKA"/>
    <property type="match status" value="1"/>
</dbReference>
<dbReference type="Proteomes" id="UP000190460">
    <property type="component" value="Unassembled WGS sequence"/>
</dbReference>
<keyword evidence="6" id="KW-0472">Membrane</keyword>
<evidence type="ECO:0000259" key="8">
    <source>
        <dbReference type="PROSITE" id="PS50110"/>
    </source>
</evidence>
<name>A0A1T4Y0V9_9GAMM</name>
<dbReference type="SMART" id="SM00387">
    <property type="entry name" value="HATPase_c"/>
    <property type="match status" value="1"/>
</dbReference>
<keyword evidence="4" id="KW-0902">Two-component regulatory system</keyword>
<dbReference type="PROSITE" id="PS50109">
    <property type="entry name" value="HIS_KIN"/>
    <property type="match status" value="1"/>
</dbReference>
<dbReference type="SMART" id="SM00448">
    <property type="entry name" value="REC"/>
    <property type="match status" value="1"/>
</dbReference>
<accession>A0A1T4Y0V9</accession>
<feature type="domain" description="Response regulatory" evidence="8">
    <location>
        <begin position="628"/>
        <end position="744"/>
    </location>
</feature>
<protein>
    <recommendedName>
        <fullName evidence="2">histidine kinase</fullName>
        <ecNumber evidence="2">2.7.13.3</ecNumber>
    </recommendedName>
</protein>
<evidence type="ECO:0000313" key="9">
    <source>
        <dbReference type="EMBL" id="SKA95410.1"/>
    </source>
</evidence>
<dbReference type="InterPro" id="IPR011623">
    <property type="entry name" value="7TMR_DISM_rcpt_extracell_dom1"/>
</dbReference>
<dbReference type="InterPro" id="IPR003594">
    <property type="entry name" value="HATPase_dom"/>
</dbReference>
<dbReference type="CDD" id="cd16922">
    <property type="entry name" value="HATPase_EvgS-ArcB-TorS-like"/>
    <property type="match status" value="1"/>
</dbReference>
<evidence type="ECO:0000259" key="7">
    <source>
        <dbReference type="PROSITE" id="PS50109"/>
    </source>
</evidence>
<feature type="transmembrane region" description="Helical" evidence="6">
    <location>
        <begin position="256"/>
        <end position="274"/>
    </location>
</feature>